<feature type="compositionally biased region" description="Polar residues" evidence="3">
    <location>
        <begin position="148"/>
        <end position="158"/>
    </location>
</feature>
<evidence type="ECO:0000256" key="3">
    <source>
        <dbReference type="SAM" id="MobiDB-lite"/>
    </source>
</evidence>
<keyword evidence="4" id="KW-0812">Transmembrane</keyword>
<feature type="transmembrane region" description="Helical" evidence="4">
    <location>
        <begin position="758"/>
        <end position="782"/>
    </location>
</feature>
<dbReference type="EMBL" id="MU864384">
    <property type="protein sequence ID" value="KAK4188754.1"/>
    <property type="molecule type" value="Genomic_DNA"/>
</dbReference>
<dbReference type="SUPFAM" id="SSF117281">
    <property type="entry name" value="Kelch motif"/>
    <property type="match status" value="1"/>
</dbReference>
<dbReference type="InterPro" id="IPR015915">
    <property type="entry name" value="Kelch-typ_b-propeller"/>
</dbReference>
<feature type="region of interest" description="Disordered" evidence="3">
    <location>
        <begin position="873"/>
        <end position="977"/>
    </location>
</feature>
<reference evidence="5" key="2">
    <citation type="submission" date="2023-05" db="EMBL/GenBank/DDBJ databases">
        <authorList>
            <consortium name="Lawrence Berkeley National Laboratory"/>
            <person name="Steindorff A."/>
            <person name="Hensen N."/>
            <person name="Bonometti L."/>
            <person name="Westerberg I."/>
            <person name="Brannstrom I.O."/>
            <person name="Guillou S."/>
            <person name="Cros-Aarteil S."/>
            <person name="Calhoun S."/>
            <person name="Haridas S."/>
            <person name="Kuo A."/>
            <person name="Mondo S."/>
            <person name="Pangilinan J."/>
            <person name="Riley R."/>
            <person name="Labutti K."/>
            <person name="Andreopoulos B."/>
            <person name="Lipzen A."/>
            <person name="Chen C."/>
            <person name="Yanf M."/>
            <person name="Daum C."/>
            <person name="Ng V."/>
            <person name="Clum A."/>
            <person name="Ohm R."/>
            <person name="Martin F."/>
            <person name="Silar P."/>
            <person name="Natvig D."/>
            <person name="Lalanne C."/>
            <person name="Gautier V."/>
            <person name="Ament-Velasquez S.L."/>
            <person name="Kruys A."/>
            <person name="Hutchinson M.I."/>
            <person name="Powell A.J."/>
            <person name="Barry K."/>
            <person name="Miller A.N."/>
            <person name="Grigoriev I.V."/>
            <person name="Debuchy R."/>
            <person name="Gladieux P."/>
            <person name="Thoren M.H."/>
            <person name="Johannesson H."/>
        </authorList>
    </citation>
    <scope>NUCLEOTIDE SEQUENCE</scope>
    <source>
        <strain evidence="5">PSN309</strain>
    </source>
</reference>
<comment type="caution">
    <text evidence="5">The sequence shown here is derived from an EMBL/GenBank/DDBJ whole genome shotgun (WGS) entry which is preliminary data.</text>
</comment>
<feature type="compositionally biased region" description="Low complexity" evidence="3">
    <location>
        <begin position="908"/>
        <end position="923"/>
    </location>
</feature>
<evidence type="ECO:0000256" key="1">
    <source>
        <dbReference type="ARBA" id="ARBA00022441"/>
    </source>
</evidence>
<evidence type="ECO:0000313" key="5">
    <source>
        <dbReference type="EMBL" id="KAK4188754.1"/>
    </source>
</evidence>
<keyword evidence="2" id="KW-0677">Repeat</keyword>
<feature type="region of interest" description="Disordered" evidence="3">
    <location>
        <begin position="723"/>
        <end position="753"/>
    </location>
</feature>
<keyword evidence="4" id="KW-1133">Transmembrane helix</keyword>
<dbReference type="Gene3D" id="2.120.10.80">
    <property type="entry name" value="Kelch-type beta propeller"/>
    <property type="match status" value="2"/>
</dbReference>
<feature type="compositionally biased region" description="Basic residues" evidence="3">
    <location>
        <begin position="30"/>
        <end position="39"/>
    </location>
</feature>
<organism evidence="5 6">
    <name type="scientific">Podospora australis</name>
    <dbReference type="NCBI Taxonomy" id="1536484"/>
    <lineage>
        <taxon>Eukaryota</taxon>
        <taxon>Fungi</taxon>
        <taxon>Dikarya</taxon>
        <taxon>Ascomycota</taxon>
        <taxon>Pezizomycotina</taxon>
        <taxon>Sordariomycetes</taxon>
        <taxon>Sordariomycetidae</taxon>
        <taxon>Sordariales</taxon>
        <taxon>Podosporaceae</taxon>
        <taxon>Podospora</taxon>
    </lineage>
</organism>
<feature type="compositionally biased region" description="Polar residues" evidence="3">
    <location>
        <begin position="14"/>
        <end position="29"/>
    </location>
</feature>
<feature type="compositionally biased region" description="Basic and acidic residues" evidence="3">
    <location>
        <begin position="942"/>
        <end position="954"/>
    </location>
</feature>
<dbReference type="PANTHER" id="PTHR46228">
    <property type="entry name" value="KELCH DOMAIN-CONTAINING PROTEIN"/>
    <property type="match status" value="1"/>
</dbReference>
<keyword evidence="4" id="KW-0472">Membrane</keyword>
<accession>A0AAN7AJB3</accession>
<evidence type="ECO:0008006" key="7">
    <source>
        <dbReference type="Google" id="ProtNLM"/>
    </source>
</evidence>
<protein>
    <recommendedName>
        <fullName evidence="7">Kelch repeat-containing protein</fullName>
    </recommendedName>
</protein>
<evidence type="ECO:0000256" key="2">
    <source>
        <dbReference type="ARBA" id="ARBA00022737"/>
    </source>
</evidence>
<gene>
    <name evidence="5" type="ORF">QBC35DRAFT_495491</name>
</gene>
<keyword evidence="6" id="KW-1185">Reference proteome</keyword>
<dbReference type="Proteomes" id="UP001302126">
    <property type="component" value="Unassembled WGS sequence"/>
</dbReference>
<evidence type="ECO:0000256" key="4">
    <source>
        <dbReference type="SAM" id="Phobius"/>
    </source>
</evidence>
<feature type="region of interest" description="Disordered" evidence="3">
    <location>
        <begin position="684"/>
        <end position="711"/>
    </location>
</feature>
<keyword evidence="1" id="KW-0880">Kelch repeat</keyword>
<feature type="compositionally biased region" description="Basic and acidic residues" evidence="3">
    <location>
        <begin position="40"/>
        <end position="49"/>
    </location>
</feature>
<proteinExistence type="predicted"/>
<feature type="compositionally biased region" description="Low complexity" evidence="3">
    <location>
        <begin position="687"/>
        <end position="707"/>
    </location>
</feature>
<feature type="region of interest" description="Disordered" evidence="3">
    <location>
        <begin position="1"/>
        <end position="203"/>
    </location>
</feature>
<name>A0AAN7AJB3_9PEZI</name>
<evidence type="ECO:0000313" key="6">
    <source>
        <dbReference type="Proteomes" id="UP001302126"/>
    </source>
</evidence>
<dbReference type="AlphaFoldDB" id="A0AAN7AJB3"/>
<feature type="compositionally biased region" description="Low complexity" evidence="3">
    <location>
        <begin position="878"/>
        <end position="892"/>
    </location>
</feature>
<feature type="compositionally biased region" description="Low complexity" evidence="3">
    <location>
        <begin position="734"/>
        <end position="749"/>
    </location>
</feature>
<reference evidence="5" key="1">
    <citation type="journal article" date="2023" name="Mol. Phylogenet. Evol.">
        <title>Genome-scale phylogeny and comparative genomics of the fungal order Sordariales.</title>
        <authorList>
            <person name="Hensen N."/>
            <person name="Bonometti L."/>
            <person name="Westerberg I."/>
            <person name="Brannstrom I.O."/>
            <person name="Guillou S."/>
            <person name="Cros-Aarteil S."/>
            <person name="Calhoun S."/>
            <person name="Haridas S."/>
            <person name="Kuo A."/>
            <person name="Mondo S."/>
            <person name="Pangilinan J."/>
            <person name="Riley R."/>
            <person name="LaButti K."/>
            <person name="Andreopoulos B."/>
            <person name="Lipzen A."/>
            <person name="Chen C."/>
            <person name="Yan M."/>
            <person name="Daum C."/>
            <person name="Ng V."/>
            <person name="Clum A."/>
            <person name="Steindorff A."/>
            <person name="Ohm R.A."/>
            <person name="Martin F."/>
            <person name="Silar P."/>
            <person name="Natvig D.O."/>
            <person name="Lalanne C."/>
            <person name="Gautier V."/>
            <person name="Ament-Velasquez S.L."/>
            <person name="Kruys A."/>
            <person name="Hutchinson M.I."/>
            <person name="Powell A.J."/>
            <person name="Barry K."/>
            <person name="Miller A.N."/>
            <person name="Grigoriev I.V."/>
            <person name="Debuchy R."/>
            <person name="Gladieux P."/>
            <person name="Hiltunen Thoren M."/>
            <person name="Johannesson H."/>
        </authorList>
    </citation>
    <scope>NUCLEOTIDE SEQUENCE</scope>
    <source>
        <strain evidence="5">PSN309</strain>
    </source>
</reference>
<dbReference type="PANTHER" id="PTHR46228:SF2">
    <property type="entry name" value="KELCH REPEAT PROTEIN (AFU_ORTHOLOGUE AFUA_4G14350)"/>
    <property type="match status" value="1"/>
</dbReference>
<sequence>MPYYAQHQLPKGGSFQSDPPQIPSTTHQQHPSRPKFHHRCTNDRIREGSARPYPLSMLSMTGKIRKDRKSVFKELGLDTTDETTHHSPSSYTSEHEFGQITGLSSPTSPSSTINRSAAPDQQQQQQQHQRLDTQHQNQDDDDERKSETGTATTADSLQSPPTSPTSATSSRSNRPWYTRLTPLGGRTSRPRVRTVSSAPPPSVSATLSFTRFSAIALLIAVVIPAFSYYQDGGAEVALNGAEAGVVYQRAARVGPVLEVRADSPTKACKRWAHQAAQLNGTLYIYGGQASDSPDQNFDAWNNNLLALDLTKSWDISSPALKGLTQPAPGGPPAVSLGHLWNDYNNLYLYGGQFSDKPFVEPAPESLWRYSISQKTWEEFKSPKTSAGKYSTDGDLLVQRAAEGAGISVPELGLSWYFGGHLDMHTTPGWSNQIARKYLKSLLEFTHPTYTNDDVWSLSGKGAPEGGVFRNITEGGLQTKDAFSERADAVLVYVPGWGKKGVLIGLAGGVQGRFIDDLSVLDVFDIATSEWYHQKTTGEAPSVRVNLCAVTASAPDASSFQVYVYGGQNLEPYLEQIQYNDMYILSIPSFTWIKVDQSGQNAPKGRAGHTCHLRDGQMIVVGGYTGEGSPCESPGIWVFNATSLKWQSRFSALSHPPDLSPENSVLASSFGYLVPAPVAKVIGGSPQGSATATTPAAGSATGGPFATGKPPVFTITQSGNTATVTQWGPGATIKPDGSSPSPGDPSSSSSTHEDRKGGLIAAGIIAGLAGLAAAYLGYCTWLYRRQVRAYRTHLAVANRYSPAGASTGGFGGSLAAFFGRKGSKKSTKSQLVPEPYKGAGTSAAVVTEKQRLSTETADSLNWATMATEPRHMFDDVFTGISPGSGSGSSMSQSQLHQPPVRPAGWWRDGGQSSSNAASGSATTPGTGGGRERESGSGVGVGRGRSESRPPERRSESSSGGSISSAERLLDGHEPSFFSVVMKPRRALRVVNGLEETGGE</sequence>
<feature type="compositionally biased region" description="Low complexity" evidence="3">
    <location>
        <begin position="955"/>
        <end position="965"/>
    </location>
</feature>
<dbReference type="Pfam" id="PF24681">
    <property type="entry name" value="Kelch_KLHDC2_KLHL20_DRC7"/>
    <property type="match status" value="1"/>
</dbReference>